<sequence length="256" mass="28533">MVKRSIRVLGYLALLSAATTYGIHRGLCHLEEKYPELPETGRASNLLLTPDMPTQRAAYTDIFAAKIPLQKLSSLAQSPSQTDLEIAWARAVLHCQILRLEGSLVGLLTKHTFASGDSGNTEFGFGPKNGSPRDLLNGVLSVQREPGADRDANGLLISWRIPDEQRLFFEKIARWGYPWRLMSGGRHEMSVSEPFEAPEQGSSVEVRFAASHDYEVVTEEVVQKVVPAWTLRLHKGYARFILDRAVKEVMEASDEV</sequence>
<dbReference type="AlphaFoldDB" id="A0A9W9GGH2"/>
<protein>
    <submittedName>
        <fullName evidence="1">Uncharacterized protein</fullName>
    </submittedName>
</protein>
<dbReference type="EMBL" id="JAPZBO010000010">
    <property type="protein sequence ID" value="KAJ5299757.1"/>
    <property type="molecule type" value="Genomic_DNA"/>
</dbReference>
<evidence type="ECO:0000313" key="2">
    <source>
        <dbReference type="Proteomes" id="UP001147746"/>
    </source>
</evidence>
<gene>
    <name evidence="1" type="ORF">N7476_011314</name>
</gene>
<comment type="caution">
    <text evidence="1">The sequence shown here is derived from an EMBL/GenBank/DDBJ whole genome shotgun (WGS) entry which is preliminary data.</text>
</comment>
<organism evidence="1 2">
    <name type="scientific">Penicillium atrosanguineum</name>
    <dbReference type="NCBI Taxonomy" id="1132637"/>
    <lineage>
        <taxon>Eukaryota</taxon>
        <taxon>Fungi</taxon>
        <taxon>Dikarya</taxon>
        <taxon>Ascomycota</taxon>
        <taxon>Pezizomycotina</taxon>
        <taxon>Eurotiomycetes</taxon>
        <taxon>Eurotiomycetidae</taxon>
        <taxon>Eurotiales</taxon>
        <taxon>Aspergillaceae</taxon>
        <taxon>Penicillium</taxon>
    </lineage>
</organism>
<dbReference type="Proteomes" id="UP001147746">
    <property type="component" value="Unassembled WGS sequence"/>
</dbReference>
<dbReference type="OrthoDB" id="4480078at2759"/>
<name>A0A9W9GGH2_9EURO</name>
<accession>A0A9W9GGH2</accession>
<proteinExistence type="predicted"/>
<reference evidence="1" key="1">
    <citation type="submission" date="2022-12" db="EMBL/GenBank/DDBJ databases">
        <authorList>
            <person name="Petersen C."/>
        </authorList>
    </citation>
    <scope>NUCLEOTIDE SEQUENCE</scope>
    <source>
        <strain evidence="1">IBT 21472</strain>
    </source>
</reference>
<keyword evidence="2" id="KW-1185">Reference proteome</keyword>
<evidence type="ECO:0000313" key="1">
    <source>
        <dbReference type="EMBL" id="KAJ5299757.1"/>
    </source>
</evidence>
<reference evidence="1" key="2">
    <citation type="journal article" date="2023" name="IMA Fungus">
        <title>Comparative genomic study of the Penicillium genus elucidates a diverse pangenome and 15 lateral gene transfer events.</title>
        <authorList>
            <person name="Petersen C."/>
            <person name="Sorensen T."/>
            <person name="Nielsen M.R."/>
            <person name="Sondergaard T.E."/>
            <person name="Sorensen J.L."/>
            <person name="Fitzpatrick D.A."/>
            <person name="Frisvad J.C."/>
            <person name="Nielsen K.L."/>
        </authorList>
    </citation>
    <scope>NUCLEOTIDE SEQUENCE</scope>
    <source>
        <strain evidence="1">IBT 21472</strain>
    </source>
</reference>